<organism evidence="2 3">
    <name type="scientific">Acetobacter conturbans</name>
    <dbReference type="NCBI Taxonomy" id="1737472"/>
    <lineage>
        <taxon>Bacteria</taxon>
        <taxon>Pseudomonadati</taxon>
        <taxon>Pseudomonadota</taxon>
        <taxon>Alphaproteobacteria</taxon>
        <taxon>Acetobacterales</taxon>
        <taxon>Acetobacteraceae</taxon>
        <taxon>Acetobacter</taxon>
    </lineage>
</organism>
<dbReference type="CDD" id="cd03809">
    <property type="entry name" value="GT4_MtfB-like"/>
    <property type="match status" value="1"/>
</dbReference>
<dbReference type="PANTHER" id="PTHR46401:SF8">
    <property type="entry name" value="BLL6006 PROTEIN"/>
    <property type="match status" value="1"/>
</dbReference>
<feature type="domain" description="Glycosyl transferase family 1" evidence="1">
    <location>
        <begin position="302"/>
        <end position="457"/>
    </location>
</feature>
<gene>
    <name evidence="2" type="ORF">GOB81_01760</name>
</gene>
<proteinExistence type="predicted"/>
<dbReference type="EMBL" id="WOSY01000001">
    <property type="protein sequence ID" value="NHN87365.1"/>
    <property type="molecule type" value="Genomic_DNA"/>
</dbReference>
<dbReference type="PANTHER" id="PTHR46401">
    <property type="entry name" value="GLYCOSYLTRANSFERASE WBBK-RELATED"/>
    <property type="match status" value="1"/>
</dbReference>
<evidence type="ECO:0000313" key="3">
    <source>
        <dbReference type="Proteomes" id="UP000631653"/>
    </source>
</evidence>
<reference evidence="2 3" key="1">
    <citation type="journal article" date="2020" name="Int. J. Syst. Evol. Microbiol.">
        <title>Novel acetic acid bacteria from cider fermentations: Acetobacter conturbans sp. nov. and Acetobacter fallax sp. nov.</title>
        <authorList>
            <person name="Sombolestani A.S."/>
            <person name="Cleenwerck I."/>
            <person name="Cnockaert M."/>
            <person name="Borremans W."/>
            <person name="Wieme A.D."/>
            <person name="De Vuyst L."/>
            <person name="Vandamme P."/>
        </authorList>
    </citation>
    <scope>NUCLEOTIDE SEQUENCE [LARGE SCALE GENOMIC DNA]</scope>
    <source>
        <strain evidence="2 3">LMG 1627</strain>
    </source>
</reference>
<accession>A0ABX0JZC4</accession>
<sequence length="487" mass="54055">MTRTSSVCTIWVDVDDFFHYARNNPRPSGIQRVVHEILSVLEARAALRQEAAHIRFVRRGAGDEPFAEVCFSEISSLFERLSGSPLPSTGPDESPRERLPLIAAASSFETLRRTLIRSFEALPPDTGNLLLAAGVSQVRALRLLRRFLRPRHPQPVISTDAVSASQAASTPVPLACAPRKDDILLILGAAWCDPLFGERLRLARERYGVRPVQLIHDLIPARRPEWCHPSLVRDFRHWLETSLPQCSEILAISSATAHDVGCYAREHFIHLSAPVRVMPMGCGFSDMNATLETTCPGLPAPGTYILFVSTLEARKNHGFLLRVWRRLLSETGSEPVPTLVFAGRIGWLVTDLLQQLDNADWLQGKIRLIADPTDTELKHLYKNCLFTVFPSLFEGWGLPVTESLAMGAPCLASDVTSIPEAGGRFARYFDPDNVQDAADKIRSTFQNQDALAEWKNMIRTEFRSASWEAAADTLLDACAAAGRRGEL</sequence>
<dbReference type="RefSeq" id="WP_173568638.1">
    <property type="nucleotide sequence ID" value="NZ_WOSY01000001.1"/>
</dbReference>
<name>A0ABX0JZC4_9PROT</name>
<evidence type="ECO:0000313" key="2">
    <source>
        <dbReference type="EMBL" id="NHN87365.1"/>
    </source>
</evidence>
<dbReference type="Gene3D" id="3.40.50.2000">
    <property type="entry name" value="Glycogen Phosphorylase B"/>
    <property type="match status" value="1"/>
</dbReference>
<dbReference type="InterPro" id="IPR001296">
    <property type="entry name" value="Glyco_trans_1"/>
</dbReference>
<comment type="caution">
    <text evidence="2">The sequence shown here is derived from an EMBL/GenBank/DDBJ whole genome shotgun (WGS) entry which is preliminary data.</text>
</comment>
<evidence type="ECO:0000259" key="1">
    <source>
        <dbReference type="Pfam" id="PF00534"/>
    </source>
</evidence>
<keyword evidence="3" id="KW-1185">Reference proteome</keyword>
<dbReference type="Proteomes" id="UP000631653">
    <property type="component" value="Unassembled WGS sequence"/>
</dbReference>
<dbReference type="Pfam" id="PF00534">
    <property type="entry name" value="Glycos_transf_1"/>
    <property type="match status" value="1"/>
</dbReference>
<dbReference type="SUPFAM" id="SSF53756">
    <property type="entry name" value="UDP-Glycosyltransferase/glycogen phosphorylase"/>
    <property type="match status" value="1"/>
</dbReference>
<protein>
    <submittedName>
        <fullName evidence="2">Glycosyltransferase</fullName>
    </submittedName>
</protein>